<dbReference type="Proteomes" id="UP000053562">
    <property type="component" value="Unassembled WGS sequence"/>
</dbReference>
<keyword evidence="1" id="KW-0472">Membrane</keyword>
<dbReference type="AlphaFoldDB" id="A0A0J9SAA7"/>
<accession>A0A0J9SAA7</accession>
<gene>
    <name evidence="2" type="ORF">PVIIG_00247</name>
</gene>
<proteinExistence type="predicted"/>
<evidence type="ECO:0000256" key="1">
    <source>
        <dbReference type="SAM" id="Phobius"/>
    </source>
</evidence>
<keyword evidence="1" id="KW-0812">Transmembrane</keyword>
<dbReference type="OrthoDB" id="332498at2759"/>
<sequence>MLRISARRYKQSASAAGTKWKGSDSPATYYRKISLKWEETNVSLHVFDLVPANKSNAEMLEMKNMNIIRDMSKTNYDFAIFGIGYVDYDKILRSFNRAELVRRKMIDSIHSNLKKVNGQYISLIQQCLLLNVPHFCLGRDRLTELASIGTAIFSNPREIFSLVYYFLVNSDKAVSGSSDVPPCTDGHEKKKGDVELSLENNAPHFYHALVAENALYLIYNLHAILLKVFRSKLYVPPNGGHQNGRSNKYETSNLERAGLKEKLLSFFNETTYDQINSFRNQMKKTELYAEYELSPEKKEVKILVVCDAICVDYFCNYVKKNLHLWKNVHPFYHEIFALEKKNAYKFSLSLFLFIFAPAAWTLTLLLRYLYHLWVEYFTKGKVITVGGDAFFQDSKLIDISGDNPERDKNYSEVLTSLHNGKPEFETVSLLGGFLQWFKNKSRS</sequence>
<name>A0A0J9SAA7_PLAVI</name>
<evidence type="ECO:0000313" key="3">
    <source>
        <dbReference type="Proteomes" id="UP000053562"/>
    </source>
</evidence>
<evidence type="ECO:0000313" key="2">
    <source>
        <dbReference type="EMBL" id="KMZ78852.1"/>
    </source>
</evidence>
<keyword evidence="1" id="KW-1133">Transmembrane helix</keyword>
<dbReference type="EMBL" id="KQ234361">
    <property type="protein sequence ID" value="KMZ78852.1"/>
    <property type="molecule type" value="Genomic_DNA"/>
</dbReference>
<protein>
    <submittedName>
        <fullName evidence="2">Uncharacterized protein</fullName>
    </submittedName>
</protein>
<reference evidence="2 3" key="1">
    <citation type="submission" date="2011-08" db="EMBL/GenBank/DDBJ databases">
        <title>The Genome Sequence of Plasmodium vivax India VII.</title>
        <authorList>
            <consortium name="The Broad Institute Genome Sequencing Platform"/>
            <consortium name="The Broad Institute Genome Sequencing Center for Infectious Disease"/>
            <person name="Neafsey D."/>
            <person name="Carlton J."/>
            <person name="Barnwell J."/>
            <person name="Collins W."/>
            <person name="Escalante A."/>
            <person name="Mullikin J."/>
            <person name="Saul A."/>
            <person name="Guigo R."/>
            <person name="Camara F."/>
            <person name="Young S.K."/>
            <person name="Zeng Q."/>
            <person name="Gargeya S."/>
            <person name="Fitzgerald M."/>
            <person name="Haas B."/>
            <person name="Abouelleil A."/>
            <person name="Alvarado L."/>
            <person name="Arachchi H.M."/>
            <person name="Berlin A."/>
            <person name="Brown A."/>
            <person name="Chapman S.B."/>
            <person name="Chen Z."/>
            <person name="Dunbar C."/>
            <person name="Freedman E."/>
            <person name="Gearin G."/>
            <person name="Gellesch M."/>
            <person name="Goldberg J."/>
            <person name="Griggs A."/>
            <person name="Gujja S."/>
            <person name="Heiman D."/>
            <person name="Howarth C."/>
            <person name="Larson L."/>
            <person name="Lui A."/>
            <person name="MacDonald P.J.P."/>
            <person name="Montmayeur A."/>
            <person name="Murphy C."/>
            <person name="Neiman D."/>
            <person name="Pearson M."/>
            <person name="Priest M."/>
            <person name="Roberts A."/>
            <person name="Saif S."/>
            <person name="Shea T."/>
            <person name="Shenoy N."/>
            <person name="Sisk P."/>
            <person name="Stolte C."/>
            <person name="Sykes S."/>
            <person name="Wortman J."/>
            <person name="Nusbaum C."/>
            <person name="Birren B."/>
        </authorList>
    </citation>
    <scope>NUCLEOTIDE SEQUENCE [LARGE SCALE GENOMIC DNA]</scope>
    <source>
        <strain evidence="2 3">India VII</strain>
    </source>
</reference>
<organism evidence="2 3">
    <name type="scientific">Plasmodium vivax India VII</name>
    <dbReference type="NCBI Taxonomy" id="1077284"/>
    <lineage>
        <taxon>Eukaryota</taxon>
        <taxon>Sar</taxon>
        <taxon>Alveolata</taxon>
        <taxon>Apicomplexa</taxon>
        <taxon>Aconoidasida</taxon>
        <taxon>Haemosporida</taxon>
        <taxon>Plasmodiidae</taxon>
        <taxon>Plasmodium</taxon>
        <taxon>Plasmodium (Plasmodium)</taxon>
    </lineage>
</organism>
<feature type="transmembrane region" description="Helical" evidence="1">
    <location>
        <begin position="350"/>
        <end position="370"/>
    </location>
</feature>